<dbReference type="InterPro" id="IPR043156">
    <property type="entry name" value="Catalase_clade2_helical"/>
</dbReference>
<evidence type="ECO:0000256" key="1">
    <source>
        <dbReference type="ARBA" id="ARBA00001971"/>
    </source>
</evidence>
<evidence type="ECO:0000256" key="4">
    <source>
        <dbReference type="ARBA" id="ARBA00022559"/>
    </source>
</evidence>
<reference evidence="15" key="1">
    <citation type="journal article" date="2019" name="Int. J. Syst. Evol. Microbiol.">
        <title>The Global Catalogue of Microorganisms (GCM) 10K type strain sequencing project: providing services to taxonomists for standard genome sequencing and annotation.</title>
        <authorList>
            <consortium name="The Broad Institute Genomics Platform"/>
            <consortium name="The Broad Institute Genome Sequencing Center for Infectious Disease"/>
            <person name="Wu L."/>
            <person name="Ma J."/>
        </authorList>
    </citation>
    <scope>NUCLEOTIDE SEQUENCE [LARGE SCALE GENOMIC DNA]</scope>
    <source>
        <strain evidence="15">JCM 13250</strain>
    </source>
</reference>
<comment type="function">
    <text evidence="10">Decomposes hydrogen peroxide into water and oxygen; serves to protect cells from the toxic effects of hydrogen peroxide.</text>
</comment>
<comment type="cofactor">
    <cofactor evidence="1 10">
        <name>heme</name>
        <dbReference type="ChEBI" id="CHEBI:30413"/>
    </cofactor>
</comment>
<name>A0ABP4XJW6_9ACTN</name>
<dbReference type="PIRSF" id="PIRSF038927">
    <property type="entry name" value="Catalase_clade2"/>
    <property type="match status" value="1"/>
</dbReference>
<evidence type="ECO:0000256" key="9">
    <source>
        <dbReference type="ARBA" id="ARBA00023324"/>
    </source>
</evidence>
<dbReference type="InterPro" id="IPR024712">
    <property type="entry name" value="Catalase_clade2"/>
</dbReference>
<feature type="domain" description="Catalase core" evidence="13">
    <location>
        <begin position="24"/>
        <end position="414"/>
    </location>
</feature>
<dbReference type="PRINTS" id="PR00067">
    <property type="entry name" value="CATALASE"/>
</dbReference>
<dbReference type="Proteomes" id="UP001500218">
    <property type="component" value="Unassembled WGS sequence"/>
</dbReference>
<evidence type="ECO:0000259" key="13">
    <source>
        <dbReference type="SMART" id="SM01060"/>
    </source>
</evidence>
<dbReference type="PROSITE" id="PS00437">
    <property type="entry name" value="CATALASE_1"/>
    <property type="match status" value="1"/>
</dbReference>
<dbReference type="InterPro" id="IPR024708">
    <property type="entry name" value="Catalase_AS"/>
</dbReference>
<evidence type="ECO:0000256" key="10">
    <source>
        <dbReference type="PIRNR" id="PIRNR038927"/>
    </source>
</evidence>
<comment type="catalytic activity">
    <reaction evidence="10 11">
        <text>2 H2O2 = O2 + 2 H2O</text>
        <dbReference type="Rhea" id="RHEA:20309"/>
        <dbReference type="ChEBI" id="CHEBI:15377"/>
        <dbReference type="ChEBI" id="CHEBI:15379"/>
        <dbReference type="ChEBI" id="CHEBI:16240"/>
        <dbReference type="EC" id="1.11.1.6"/>
    </reaction>
</comment>
<evidence type="ECO:0000256" key="11">
    <source>
        <dbReference type="RuleBase" id="RU000498"/>
    </source>
</evidence>
<dbReference type="InterPro" id="IPR011614">
    <property type="entry name" value="Catalase_core"/>
</dbReference>
<feature type="compositionally biased region" description="Basic and acidic residues" evidence="12">
    <location>
        <begin position="1"/>
        <end position="21"/>
    </location>
</feature>
<comment type="caution">
    <text evidence="14">The sequence shown here is derived from an EMBL/GenBank/DDBJ whole genome shotgun (WGS) entry which is preliminary data.</text>
</comment>
<dbReference type="InterPro" id="IPR018028">
    <property type="entry name" value="Catalase"/>
</dbReference>
<keyword evidence="4 10" id="KW-0575">Peroxidase</keyword>
<feature type="region of interest" description="Disordered" evidence="12">
    <location>
        <begin position="1"/>
        <end position="27"/>
    </location>
</feature>
<comment type="similarity">
    <text evidence="2">Belongs to the catalase family. HPII subfamily.</text>
</comment>
<dbReference type="InterPro" id="IPR002226">
    <property type="entry name" value="Catalase_haem_BS"/>
</dbReference>
<keyword evidence="8 10" id="KW-0408">Iron</keyword>
<evidence type="ECO:0000256" key="7">
    <source>
        <dbReference type="ARBA" id="ARBA00023002"/>
    </source>
</evidence>
<keyword evidence="15" id="KW-1185">Reference proteome</keyword>
<evidence type="ECO:0000256" key="5">
    <source>
        <dbReference type="ARBA" id="ARBA00022617"/>
    </source>
</evidence>
<sequence>MSPEDPKLSQLDPRRMDKRDAALTTDQGVLVEDTDNTLRAGPRGPSLLEDFHFREKLMRFDHERIPERVVHARGSAAHGYFQPYGDALAPYTTARFLTDASVRTPTFTRFSTVQGSRGSTDTPRDVRGFATKFYTDQGNFDLVGNNMPVFFIQDGIKFPDVIHAVKPEPHHEMPQAASAHETFWDFVSLQPETLHHVMWLMSDRAIPRSYRTMQGFGVNTYRLVNADGRATFVKWHWTPAAGVHSLVWDEAQKISGKDPDFNRRDLWESIEAGAFPEYELGVQLIAEDQEFAFEGVDLLDDTKLIPEELVPVTPVGRMVLDRNPDNFFAETEQVAFCVSNLVPGIDFSDDPMLHARAFSYLDTQLTRLGGPNFQQIPINQPVAPVTNHQQDGFHQHQIPVGQANYHPNSLGGGCPYVPGADGGAFVHTPERVDGVKARKRSETFADHYSQPTLFWNSMSAWEKEHIIAAFKFELGKVNAMHVRETMVGHLNRIDHALAVAVAAGVGVVAPTDRHANHGRVSPALSQAARPGGGSIAGRKVAALVADGVAAASLETTRAALTGAGAVVELLAPTDGAVTTASGDPLAVDHAMNTTGSVLYDAVIVADGVAGLVNDGFAVHFVAEAYKHAKPLAVLGTGDTVVEAARLPVFEASDRATEPASKPMAGALDGVLFVAPGADADAAFLDGFIDAIARHRHYDRPVDGIAA</sequence>
<dbReference type="SMART" id="SM01060">
    <property type="entry name" value="Catalase"/>
    <property type="match status" value="1"/>
</dbReference>
<dbReference type="InterPro" id="IPR041399">
    <property type="entry name" value="Catalase_large_C"/>
</dbReference>
<keyword evidence="9 10" id="KW-0376">Hydrogen peroxide</keyword>
<dbReference type="PROSITE" id="PS51402">
    <property type="entry name" value="CATALASE_3"/>
    <property type="match status" value="1"/>
</dbReference>
<dbReference type="InterPro" id="IPR010582">
    <property type="entry name" value="Catalase_immune_responsive"/>
</dbReference>
<evidence type="ECO:0000256" key="2">
    <source>
        <dbReference type="ARBA" id="ARBA00010660"/>
    </source>
</evidence>
<organism evidence="14 15">
    <name type="scientific">Luedemannella flava</name>
    <dbReference type="NCBI Taxonomy" id="349316"/>
    <lineage>
        <taxon>Bacteria</taxon>
        <taxon>Bacillati</taxon>
        <taxon>Actinomycetota</taxon>
        <taxon>Actinomycetes</taxon>
        <taxon>Micromonosporales</taxon>
        <taxon>Micromonosporaceae</taxon>
        <taxon>Luedemannella</taxon>
    </lineage>
</organism>
<dbReference type="InterPro" id="IPR020835">
    <property type="entry name" value="Catalase_sf"/>
</dbReference>
<gene>
    <name evidence="14" type="ORF">GCM10009682_00160</name>
</gene>
<dbReference type="Gene3D" id="1.20.1370.20">
    <property type="match status" value="1"/>
</dbReference>
<dbReference type="RefSeq" id="WP_344124916.1">
    <property type="nucleotide sequence ID" value="NZ_BAAALT010000001.1"/>
</dbReference>
<dbReference type="PANTHER" id="PTHR42821">
    <property type="entry name" value="CATALASE"/>
    <property type="match status" value="1"/>
</dbReference>
<keyword evidence="6 10" id="KW-0479">Metal-binding</keyword>
<dbReference type="SUPFAM" id="SSF56634">
    <property type="entry name" value="Heme-dependent catalase-like"/>
    <property type="match status" value="1"/>
</dbReference>
<dbReference type="Pfam" id="PF00199">
    <property type="entry name" value="Catalase"/>
    <property type="match status" value="1"/>
</dbReference>
<evidence type="ECO:0000256" key="8">
    <source>
        <dbReference type="ARBA" id="ARBA00023004"/>
    </source>
</evidence>
<evidence type="ECO:0000313" key="15">
    <source>
        <dbReference type="Proteomes" id="UP001500218"/>
    </source>
</evidence>
<dbReference type="Gene3D" id="2.40.180.10">
    <property type="entry name" value="Catalase core domain"/>
    <property type="match status" value="1"/>
</dbReference>
<evidence type="ECO:0000256" key="3">
    <source>
        <dbReference type="ARBA" id="ARBA00012314"/>
    </source>
</evidence>
<dbReference type="Pfam" id="PF06628">
    <property type="entry name" value="Catalase-rel"/>
    <property type="match status" value="1"/>
</dbReference>
<dbReference type="InterPro" id="IPR029062">
    <property type="entry name" value="Class_I_gatase-like"/>
</dbReference>
<keyword evidence="5 10" id="KW-0349">Heme</keyword>
<dbReference type="CDD" id="cd03132">
    <property type="entry name" value="GATase1_catalase"/>
    <property type="match status" value="1"/>
</dbReference>
<protein>
    <recommendedName>
        <fullName evidence="3 10">Catalase</fullName>
        <ecNumber evidence="3 10">1.11.1.6</ecNumber>
    </recommendedName>
</protein>
<dbReference type="EMBL" id="BAAALT010000001">
    <property type="protein sequence ID" value="GAA1781860.1"/>
    <property type="molecule type" value="Genomic_DNA"/>
</dbReference>
<dbReference type="PROSITE" id="PS00438">
    <property type="entry name" value="CATALASE_2"/>
    <property type="match status" value="1"/>
</dbReference>
<dbReference type="Gene3D" id="3.40.50.880">
    <property type="match status" value="1"/>
</dbReference>
<keyword evidence="7 10" id="KW-0560">Oxidoreductase</keyword>
<evidence type="ECO:0000313" key="14">
    <source>
        <dbReference type="EMBL" id="GAA1781860.1"/>
    </source>
</evidence>
<dbReference type="EC" id="1.11.1.6" evidence="3 10"/>
<proteinExistence type="inferred from homology"/>
<evidence type="ECO:0000256" key="6">
    <source>
        <dbReference type="ARBA" id="ARBA00022723"/>
    </source>
</evidence>
<accession>A0ABP4XJW6</accession>
<dbReference type="PANTHER" id="PTHR42821:SF1">
    <property type="entry name" value="CATALASE-B"/>
    <property type="match status" value="1"/>
</dbReference>
<dbReference type="Pfam" id="PF18011">
    <property type="entry name" value="Catalase_C"/>
    <property type="match status" value="1"/>
</dbReference>
<dbReference type="SUPFAM" id="SSF52317">
    <property type="entry name" value="Class I glutamine amidotransferase-like"/>
    <property type="match status" value="1"/>
</dbReference>
<evidence type="ECO:0000256" key="12">
    <source>
        <dbReference type="SAM" id="MobiDB-lite"/>
    </source>
</evidence>